<comment type="caution">
    <text evidence="1">The sequence shown here is derived from an EMBL/GenBank/DDBJ whole genome shotgun (WGS) entry which is preliminary data.</text>
</comment>
<reference evidence="1 2" key="1">
    <citation type="journal article" date="2012" name="J. Bacteriol.">
        <title>Genome sequence of Rhizobium grahamii CCGE502, a broad-host-range symbiont with low nodulation competitiveness in Phaseolus vulgaris.</title>
        <authorList>
            <person name="Althabegoiti M.J."/>
            <person name="Lozano L."/>
            <person name="Torres-Tejerizo G."/>
            <person name="Ormeno-Orrillo E."/>
            <person name="Rogel M.A."/>
            <person name="Gonzalez V."/>
            <person name="Martinez-Romero E."/>
        </authorList>
    </citation>
    <scope>NUCLEOTIDE SEQUENCE [LARGE SCALE GENOMIC DNA]</scope>
    <source>
        <strain evidence="1 2">CCGE 502</strain>
    </source>
</reference>
<dbReference type="HOGENOM" id="CLU_1810315_0_0_5"/>
<dbReference type="EMBL" id="AEYE02000069">
    <property type="protein sequence ID" value="EPE93574.1"/>
    <property type="molecule type" value="Genomic_DNA"/>
</dbReference>
<dbReference type="RefSeq" id="WP_016558853.1">
    <property type="nucleotide sequence ID" value="NZ_AEYE02000069.1"/>
</dbReference>
<sequence length="143" mass="14729">APVISIPAGETTSTTIPGFVGQEAVTRSLSETDAALTTQGDLKVHDADMTDVVTAKVLSVTGGGAGYNPAAAGAIDFLHLSTNPVVNGNSDGTLHWTFSSGSQTFDFLPAGWQTRLDYTVEVTDSNGAKDTQVISILITGTND</sequence>
<accession>S3H468</accession>
<dbReference type="STRING" id="990285.RGCCGE502_35016"/>
<dbReference type="Proteomes" id="UP000014411">
    <property type="component" value="Unassembled WGS sequence"/>
</dbReference>
<name>S3H468_9HYPH</name>
<feature type="non-terminal residue" evidence="1">
    <location>
        <position position="1"/>
    </location>
</feature>
<gene>
    <name evidence="1" type="ORF">RGCCGE502_35016</name>
</gene>
<feature type="non-terminal residue" evidence="1">
    <location>
        <position position="143"/>
    </location>
</feature>
<dbReference type="eggNOG" id="COG2911">
    <property type="taxonomic scope" value="Bacteria"/>
</dbReference>
<dbReference type="NCBIfam" id="TIGR01965">
    <property type="entry name" value="VCBS_repeat"/>
    <property type="match status" value="1"/>
</dbReference>
<dbReference type="AlphaFoldDB" id="S3H468"/>
<protein>
    <submittedName>
        <fullName evidence="1">Uncharacterized protein</fullName>
    </submittedName>
</protein>
<dbReference type="InterPro" id="IPR010221">
    <property type="entry name" value="VCBS_dom"/>
</dbReference>
<evidence type="ECO:0000313" key="1">
    <source>
        <dbReference type="EMBL" id="EPE93574.1"/>
    </source>
</evidence>
<evidence type="ECO:0000313" key="2">
    <source>
        <dbReference type="Proteomes" id="UP000014411"/>
    </source>
</evidence>
<organism evidence="1 2">
    <name type="scientific">Rhizobium grahamii CCGE 502</name>
    <dbReference type="NCBI Taxonomy" id="990285"/>
    <lineage>
        <taxon>Bacteria</taxon>
        <taxon>Pseudomonadati</taxon>
        <taxon>Pseudomonadota</taxon>
        <taxon>Alphaproteobacteria</taxon>
        <taxon>Hyphomicrobiales</taxon>
        <taxon>Rhizobiaceae</taxon>
        <taxon>Rhizobium/Agrobacterium group</taxon>
        <taxon>Rhizobium</taxon>
    </lineage>
</organism>
<proteinExistence type="predicted"/>
<keyword evidence="2" id="KW-1185">Reference proteome</keyword>